<name>A0A9P4XJN3_9HYPO</name>
<gene>
    <name evidence="2" type="ORF">CFAM422_004103</name>
</gene>
<keyword evidence="3" id="KW-1185">Reference proteome</keyword>
<sequence length="372" mass="39543">MEPVRHPSCWNAVAPHNDPLASEVKLIKITMVLQHLPLIGLALSLVHHHNHARSSHHHPSLPDHKPAAQISADTSSLQQAPKLIAARASDETQNTTIQVSQHHLQTILDKIKTLEEEIFNMMRSKADSSLDLGSTPAKNASTDSATMAPPKPEKLAVTTREQETTPATAIFGGLFKEASIDLNTSAISDSMSTTIITSTTRITRTVTVVPTGIVTVTTFPSHLAMESNFKAIIPFVHATADANPPRTTLSVDTLSGARIRLFNLSSELTADANPPRTTLSVDTLGGARVQPFNLSSASTADANPPRTTLSGDALSGDHVRPFNLSSTSTSTGGDAEQGRPTITAMAFNASTSIHRLSLSAASSGFRTLRRAA</sequence>
<evidence type="ECO:0000313" key="3">
    <source>
        <dbReference type="Proteomes" id="UP000801864"/>
    </source>
</evidence>
<protein>
    <submittedName>
        <fullName evidence="2">Uncharacterized protein</fullName>
    </submittedName>
</protein>
<dbReference type="EMBL" id="QLNT01000006">
    <property type="protein sequence ID" value="KAF3073840.1"/>
    <property type="molecule type" value="Genomic_DNA"/>
</dbReference>
<dbReference type="Proteomes" id="UP000801864">
    <property type="component" value="Unassembled WGS sequence"/>
</dbReference>
<feature type="region of interest" description="Disordered" evidence="1">
    <location>
        <begin position="295"/>
        <end position="338"/>
    </location>
</feature>
<dbReference type="AlphaFoldDB" id="A0A9P4XJN3"/>
<reference evidence="2 3" key="1">
    <citation type="submission" date="2018-06" db="EMBL/GenBank/DDBJ databases">
        <title>Genome analysis of cellulolytic fungus Trichoderma lentiforme CFAM-422.</title>
        <authorList>
            <person name="Steindorff A.S."/>
            <person name="Formighieri E.F."/>
            <person name="Midorikawa G.E.O."/>
            <person name="Tamietti M.S."/>
            <person name="Ramos E.Z."/>
            <person name="Silva A.S."/>
            <person name="Bon E.P.S."/>
            <person name="Mendes T.D."/>
            <person name="Damaso M.C.T."/>
            <person name="Favaro L.C.L."/>
        </authorList>
    </citation>
    <scope>NUCLEOTIDE SEQUENCE [LARGE SCALE GENOMIC DNA]</scope>
    <source>
        <strain evidence="2 3">CFAM-422</strain>
    </source>
</reference>
<feature type="region of interest" description="Disordered" evidence="1">
    <location>
        <begin position="50"/>
        <end position="77"/>
    </location>
</feature>
<feature type="compositionally biased region" description="Polar residues" evidence="1">
    <location>
        <begin position="136"/>
        <end position="145"/>
    </location>
</feature>
<comment type="caution">
    <text evidence="2">The sequence shown here is derived from an EMBL/GenBank/DDBJ whole genome shotgun (WGS) entry which is preliminary data.</text>
</comment>
<organism evidence="2 3">
    <name type="scientific">Trichoderma lentiforme</name>
    <dbReference type="NCBI Taxonomy" id="1567552"/>
    <lineage>
        <taxon>Eukaryota</taxon>
        <taxon>Fungi</taxon>
        <taxon>Dikarya</taxon>
        <taxon>Ascomycota</taxon>
        <taxon>Pezizomycotina</taxon>
        <taxon>Sordariomycetes</taxon>
        <taxon>Hypocreomycetidae</taxon>
        <taxon>Hypocreales</taxon>
        <taxon>Hypocreaceae</taxon>
        <taxon>Trichoderma</taxon>
    </lineage>
</organism>
<feature type="compositionally biased region" description="Basic residues" evidence="1">
    <location>
        <begin position="50"/>
        <end position="59"/>
    </location>
</feature>
<feature type="compositionally biased region" description="Polar residues" evidence="1">
    <location>
        <begin position="323"/>
        <end position="332"/>
    </location>
</feature>
<evidence type="ECO:0000313" key="2">
    <source>
        <dbReference type="EMBL" id="KAF3073840.1"/>
    </source>
</evidence>
<proteinExistence type="predicted"/>
<feature type="compositionally biased region" description="Polar residues" evidence="1">
    <location>
        <begin position="295"/>
        <end position="310"/>
    </location>
</feature>
<accession>A0A9P4XJN3</accession>
<evidence type="ECO:0000256" key="1">
    <source>
        <dbReference type="SAM" id="MobiDB-lite"/>
    </source>
</evidence>
<feature type="region of interest" description="Disordered" evidence="1">
    <location>
        <begin position="128"/>
        <end position="150"/>
    </location>
</feature>